<proteinExistence type="predicted"/>
<comment type="caution">
    <text evidence="3">The sequence shown here is derived from an EMBL/GenBank/DDBJ whole genome shotgun (WGS) entry which is preliminary data.</text>
</comment>
<dbReference type="AlphaFoldDB" id="A0A9W8CHN7"/>
<dbReference type="InterPro" id="IPR037485">
    <property type="entry name" value="PEX22"/>
</dbReference>
<reference evidence="3" key="1">
    <citation type="submission" date="2022-07" db="EMBL/GenBank/DDBJ databases">
        <title>Phylogenomic reconstructions and comparative analyses of Kickxellomycotina fungi.</title>
        <authorList>
            <person name="Reynolds N.K."/>
            <person name="Stajich J.E."/>
            <person name="Barry K."/>
            <person name="Grigoriev I.V."/>
            <person name="Crous P."/>
            <person name="Smith M.E."/>
        </authorList>
    </citation>
    <scope>NUCLEOTIDE SEQUENCE</scope>
    <source>
        <strain evidence="3">NBRC 105413</strain>
    </source>
</reference>
<dbReference type="Proteomes" id="UP001145021">
    <property type="component" value="Unassembled WGS sequence"/>
</dbReference>
<feature type="region of interest" description="Disordered" evidence="1">
    <location>
        <begin position="85"/>
        <end position="105"/>
    </location>
</feature>
<gene>
    <name evidence="3" type="ORF">LPJ64_005427</name>
</gene>
<organism evidence="3 4">
    <name type="scientific">Coemansia asiatica</name>
    <dbReference type="NCBI Taxonomy" id="1052880"/>
    <lineage>
        <taxon>Eukaryota</taxon>
        <taxon>Fungi</taxon>
        <taxon>Fungi incertae sedis</taxon>
        <taxon>Zoopagomycota</taxon>
        <taxon>Kickxellomycotina</taxon>
        <taxon>Kickxellomycetes</taxon>
        <taxon>Kickxellales</taxon>
        <taxon>Kickxellaceae</taxon>
        <taxon>Coemansia</taxon>
    </lineage>
</organism>
<evidence type="ECO:0000256" key="1">
    <source>
        <dbReference type="SAM" id="MobiDB-lite"/>
    </source>
</evidence>
<protein>
    <submittedName>
        <fullName evidence="3">Uncharacterized protein</fullName>
    </submittedName>
</protein>
<keyword evidence="2" id="KW-0812">Transmembrane</keyword>
<dbReference type="EMBL" id="JANBOH010000344">
    <property type="protein sequence ID" value="KAJ1642753.1"/>
    <property type="molecule type" value="Genomic_DNA"/>
</dbReference>
<feature type="region of interest" description="Disordered" evidence="1">
    <location>
        <begin position="37"/>
        <end position="67"/>
    </location>
</feature>
<dbReference type="GO" id="GO:0007031">
    <property type="term" value="P:peroxisome organization"/>
    <property type="evidence" value="ECO:0007669"/>
    <property type="project" value="InterPro"/>
</dbReference>
<dbReference type="PANTHER" id="PTHR34126:SF1">
    <property type="entry name" value="PEROXISOME BIOGENESIS PROTEIN 22"/>
    <property type="match status" value="1"/>
</dbReference>
<evidence type="ECO:0000256" key="2">
    <source>
        <dbReference type="SAM" id="Phobius"/>
    </source>
</evidence>
<keyword evidence="4" id="KW-1185">Reference proteome</keyword>
<keyword evidence="2" id="KW-0472">Membrane</keyword>
<name>A0A9W8CHN7_9FUNG</name>
<evidence type="ECO:0000313" key="3">
    <source>
        <dbReference type="EMBL" id="KAJ1642753.1"/>
    </source>
</evidence>
<evidence type="ECO:0000313" key="4">
    <source>
        <dbReference type="Proteomes" id="UP001145021"/>
    </source>
</evidence>
<dbReference type="PANTHER" id="PTHR34126">
    <property type="entry name" value="PEROXISOME BIOGENESIS PROTEIN 22"/>
    <property type="match status" value="1"/>
</dbReference>
<keyword evidence="2" id="KW-1133">Transmembrane helix</keyword>
<sequence>MSRLWTATRKHSYMVLSALAVVGLFGYLAYEVYQETTATDSSDEPPSLPPTAAAASSSQDEDDQEENAVEDVINIADELARSTSINNTNNIGRNDQRLVESQQTRPQPLLTLSARGTIFSSKDPQDPWSSKTLELHPQAREILWHLTSRYNVYLIAVVEEEEDKNLVLRFLEEQRIIGCNGLAQVSSSLAESMVWVDRSDGEGSRGSSISAPSSDISAILASSTADGSLMLAPSPLSTDVPLGRDNVLFCQTEEGKAHLVRHLLTLPGSTRFVPAHPSYVGFAGHADTNGDVVKRLAPVLARIVHVDGAIGCGEVPNANTAFSTSSYGNCGSSTSLSSLRAAVERVPDITQSSIY</sequence>
<accession>A0A9W8CHN7</accession>
<feature type="transmembrane region" description="Helical" evidence="2">
    <location>
        <begin position="12"/>
        <end position="30"/>
    </location>
</feature>